<evidence type="ECO:0000256" key="4">
    <source>
        <dbReference type="ARBA" id="ARBA00022786"/>
    </source>
</evidence>
<keyword evidence="4" id="KW-0833">Ubl conjugation pathway</keyword>
<dbReference type="GO" id="GO:0000045">
    <property type="term" value="P:autophagosome assembly"/>
    <property type="evidence" value="ECO:0007669"/>
    <property type="project" value="TreeGrafter"/>
</dbReference>
<dbReference type="Gene3D" id="3.30.1460.50">
    <property type="match status" value="1"/>
</dbReference>
<comment type="similarity">
    <text evidence="1">Belongs to the ATG10 family.</text>
</comment>
<dbReference type="AlphaFoldDB" id="A0A8K0DDJ8"/>
<proteinExistence type="inferred from homology"/>
<keyword evidence="3" id="KW-0808">Transferase</keyword>
<evidence type="ECO:0000256" key="6">
    <source>
        <dbReference type="ARBA" id="ARBA00029833"/>
    </source>
</evidence>
<evidence type="ECO:0000313" key="8">
    <source>
        <dbReference type="Proteomes" id="UP000801492"/>
    </source>
</evidence>
<protein>
    <recommendedName>
        <fullName evidence="2">Ubiquitin-like-conjugating enzyme ATG10</fullName>
    </recommendedName>
    <alternativeName>
        <fullName evidence="6">Autophagy-related protein 10</fullName>
    </alternativeName>
</protein>
<evidence type="ECO:0000256" key="5">
    <source>
        <dbReference type="ARBA" id="ARBA00023006"/>
    </source>
</evidence>
<comment type="caution">
    <text evidence="7">The sequence shown here is derived from an EMBL/GenBank/DDBJ whole genome shotgun (WGS) entry which is preliminary data.</text>
</comment>
<evidence type="ECO:0000313" key="7">
    <source>
        <dbReference type="EMBL" id="KAF2903804.1"/>
    </source>
</evidence>
<accession>A0A8K0DDJ8</accession>
<dbReference type="PANTHER" id="PTHR14957">
    <property type="entry name" value="UBIQUITIN-LIKE-CONJUGATING ENZYME ATG10"/>
    <property type="match status" value="1"/>
</dbReference>
<dbReference type="GO" id="GO:0032446">
    <property type="term" value="P:protein modification by small protein conjugation"/>
    <property type="evidence" value="ECO:0007669"/>
    <property type="project" value="TreeGrafter"/>
</dbReference>
<organism evidence="7 8">
    <name type="scientific">Ignelater luminosus</name>
    <name type="common">Cucubano</name>
    <name type="synonym">Pyrophorus luminosus</name>
    <dbReference type="NCBI Taxonomy" id="2038154"/>
    <lineage>
        <taxon>Eukaryota</taxon>
        <taxon>Metazoa</taxon>
        <taxon>Ecdysozoa</taxon>
        <taxon>Arthropoda</taxon>
        <taxon>Hexapoda</taxon>
        <taxon>Insecta</taxon>
        <taxon>Pterygota</taxon>
        <taxon>Neoptera</taxon>
        <taxon>Endopterygota</taxon>
        <taxon>Coleoptera</taxon>
        <taxon>Polyphaga</taxon>
        <taxon>Elateriformia</taxon>
        <taxon>Elateroidea</taxon>
        <taxon>Elateridae</taxon>
        <taxon>Agrypninae</taxon>
        <taxon>Pyrophorini</taxon>
        <taxon>Ignelater</taxon>
    </lineage>
</organism>
<dbReference type="Proteomes" id="UP000801492">
    <property type="component" value="Unassembled WGS sequence"/>
</dbReference>
<name>A0A8K0DDJ8_IGNLU</name>
<keyword evidence="8" id="KW-1185">Reference proteome</keyword>
<keyword evidence="5" id="KW-0072">Autophagy</keyword>
<evidence type="ECO:0000256" key="2">
    <source>
        <dbReference type="ARBA" id="ARBA00021099"/>
    </source>
</evidence>
<evidence type="ECO:0000256" key="3">
    <source>
        <dbReference type="ARBA" id="ARBA00022679"/>
    </source>
</evidence>
<dbReference type="GO" id="GO:0005829">
    <property type="term" value="C:cytosol"/>
    <property type="evidence" value="ECO:0007669"/>
    <property type="project" value="TreeGrafter"/>
</dbReference>
<dbReference type="GO" id="GO:0061651">
    <property type="term" value="F:Atg12 conjugating enzyme activity"/>
    <property type="evidence" value="ECO:0007669"/>
    <property type="project" value="TreeGrafter"/>
</dbReference>
<dbReference type="PANTHER" id="PTHR14957:SF1">
    <property type="entry name" value="UBIQUITIN-LIKE-CONJUGATING ENZYME ATG10"/>
    <property type="match status" value="1"/>
</dbReference>
<reference evidence="7" key="1">
    <citation type="submission" date="2019-08" db="EMBL/GenBank/DDBJ databases">
        <title>The genome of the North American firefly Photinus pyralis.</title>
        <authorList>
            <consortium name="Photinus pyralis genome working group"/>
            <person name="Fallon T.R."/>
            <person name="Sander Lower S.E."/>
            <person name="Weng J.-K."/>
        </authorList>
    </citation>
    <scope>NUCLEOTIDE SEQUENCE</scope>
    <source>
        <strain evidence="7">TRF0915ILg1</strain>
        <tissue evidence="7">Whole body</tissue>
    </source>
</reference>
<dbReference type="InterPro" id="IPR007135">
    <property type="entry name" value="Atg3/Atg10"/>
</dbReference>
<sequence length="192" mass="22157">MDSTNICMTWDSFVNYVVEIKTLSDELHDEWEFHGESDNENSIYISKKLHKTFQPAAIDEELINFEEDADEDIPNMENKSVLLTLEYHVAFHPTYSCPILCLNAWNMNGSLLTLEECWQHLGFSDCDYKYNMLTQMDHPVLMRPFLTVHPCKTGDLIGTSFHKSKNPIVSWLSAVAPIFGLKILPEYAKLTF</sequence>
<dbReference type="OrthoDB" id="4089664at2759"/>
<evidence type="ECO:0000256" key="1">
    <source>
        <dbReference type="ARBA" id="ARBA00005696"/>
    </source>
</evidence>
<gene>
    <name evidence="7" type="ORF">ILUMI_02356</name>
</gene>
<dbReference type="Pfam" id="PF03987">
    <property type="entry name" value="Autophagy_act_C"/>
    <property type="match status" value="1"/>
</dbReference>
<dbReference type="EMBL" id="VTPC01000929">
    <property type="protein sequence ID" value="KAF2903804.1"/>
    <property type="molecule type" value="Genomic_DNA"/>
</dbReference>
<dbReference type="GO" id="GO:0000422">
    <property type="term" value="P:autophagy of mitochondrion"/>
    <property type="evidence" value="ECO:0007669"/>
    <property type="project" value="TreeGrafter"/>
</dbReference>